<evidence type="ECO:0000313" key="5">
    <source>
        <dbReference type="EMBL" id="CBI76812.1"/>
    </source>
</evidence>
<keyword evidence="6" id="KW-1185">Reference proteome</keyword>
<dbReference type="Pfam" id="PF25876">
    <property type="entry name" value="HH_MFP_RND"/>
    <property type="match status" value="1"/>
</dbReference>
<dbReference type="OrthoDB" id="9811754at2"/>
<dbReference type="EMBL" id="FN645454">
    <property type="protein sequence ID" value="CBI76812.1"/>
    <property type="molecule type" value="Genomic_DNA"/>
</dbReference>
<dbReference type="InterPro" id="IPR058625">
    <property type="entry name" value="MdtA-like_BSH"/>
</dbReference>
<dbReference type="Gene3D" id="1.10.287.470">
    <property type="entry name" value="Helix hairpin bin"/>
    <property type="match status" value="2"/>
</dbReference>
<dbReference type="KEGG" id="bcd:BARCL_1136"/>
<keyword evidence="2" id="KW-1133">Transmembrane helix</keyword>
<evidence type="ECO:0000256" key="2">
    <source>
        <dbReference type="SAM" id="Phobius"/>
    </source>
</evidence>
<proteinExistence type="predicted"/>
<organism evidence="5 6">
    <name type="scientific">Bartonella clarridgeiae (strain CCUG 45776 / CIP 104772 / 73)</name>
    <dbReference type="NCBI Taxonomy" id="696125"/>
    <lineage>
        <taxon>Bacteria</taxon>
        <taxon>Pseudomonadati</taxon>
        <taxon>Pseudomonadota</taxon>
        <taxon>Alphaproteobacteria</taxon>
        <taxon>Hyphomicrobiales</taxon>
        <taxon>Bartonellaceae</taxon>
        <taxon>Bartonella</taxon>
    </lineage>
</organism>
<dbReference type="AlphaFoldDB" id="E6YIX4"/>
<evidence type="ECO:0000259" key="4">
    <source>
        <dbReference type="Pfam" id="PF25917"/>
    </source>
</evidence>
<feature type="coiled-coil region" evidence="1">
    <location>
        <begin position="164"/>
        <end position="219"/>
    </location>
</feature>
<dbReference type="GO" id="GO:0055085">
    <property type="term" value="P:transmembrane transport"/>
    <property type="evidence" value="ECO:0007669"/>
    <property type="project" value="InterPro"/>
</dbReference>
<keyword evidence="2" id="KW-0472">Membrane</keyword>
<accession>E6YIX4</accession>
<dbReference type="RefSeq" id="WP_013545438.1">
    <property type="nucleotide sequence ID" value="NC_014932.1"/>
</dbReference>
<evidence type="ECO:0000259" key="3">
    <source>
        <dbReference type="Pfam" id="PF25876"/>
    </source>
</evidence>
<dbReference type="SUPFAM" id="SSF111369">
    <property type="entry name" value="HlyD-like secretion proteins"/>
    <property type="match status" value="1"/>
</dbReference>
<feature type="transmembrane region" description="Helical" evidence="2">
    <location>
        <begin position="20"/>
        <end position="40"/>
    </location>
</feature>
<dbReference type="PANTHER" id="PTHR30386:SF24">
    <property type="entry name" value="MULTIDRUG RESISTANCE EFFLUX PUMP"/>
    <property type="match status" value="1"/>
</dbReference>
<dbReference type="eggNOG" id="COG1566">
    <property type="taxonomic scope" value="Bacteria"/>
</dbReference>
<gene>
    <name evidence="5" type="primary">vceA</name>
    <name evidence="5" type="ordered locus">BARCL_1136</name>
</gene>
<reference evidence="6" key="1">
    <citation type="submission" date="2009-11" db="EMBL/GenBank/DDBJ databases">
        <title>Genome sequencing of Bartonella species and comparative genomics.</title>
        <authorList>
            <person name="Engel P."/>
            <person name="Salzburger W."/>
            <person name="Marius L."/>
            <person name="Chao-Chin C."/>
            <person name="Soichi M."/>
            <person name="Christa L."/>
            <person name="Alexandra C."/>
            <person name="Aurelie L."/>
            <person name="Claudine M."/>
            <person name="Stephan S.C."/>
            <person name="Christoph D."/>
        </authorList>
    </citation>
    <scope>NUCLEOTIDE SEQUENCE [LARGE SCALE GENOMIC DNA]</scope>
    <source>
        <strain evidence="6">CIP 104772 / 73</strain>
    </source>
</reference>
<evidence type="ECO:0000256" key="1">
    <source>
        <dbReference type="SAM" id="Coils"/>
    </source>
</evidence>
<protein>
    <submittedName>
        <fullName evidence="5">Multidrug resistance efflux pump VceA protein</fullName>
    </submittedName>
</protein>
<keyword evidence="1" id="KW-0175">Coiled coil</keyword>
<dbReference type="STRING" id="696125.BARCL_1136"/>
<dbReference type="InterPro" id="IPR050739">
    <property type="entry name" value="MFP"/>
</dbReference>
<evidence type="ECO:0000313" key="6">
    <source>
        <dbReference type="Proteomes" id="UP000009101"/>
    </source>
</evidence>
<feature type="domain" description="Multidrug resistance protein MdtA-like barrel-sandwich hybrid" evidence="4">
    <location>
        <begin position="58"/>
        <end position="254"/>
    </location>
</feature>
<keyword evidence="2" id="KW-0812">Transmembrane</keyword>
<dbReference type="InterPro" id="IPR058624">
    <property type="entry name" value="MdtA-like_HH"/>
</dbReference>
<dbReference type="Pfam" id="PF25917">
    <property type="entry name" value="BSH_RND"/>
    <property type="match status" value="1"/>
</dbReference>
<feature type="domain" description="Multidrug resistance protein MdtA-like alpha-helical hairpin" evidence="3">
    <location>
        <begin position="126"/>
        <end position="192"/>
    </location>
</feature>
<sequence length="366" mass="40916">MSTSIFLTNAYLRKIKHKKLINVLLIIFALFILWFSYKWLAHWRYMLTTDDAYVQGDIAAISPKLSGYIEEVSIEANQAVKKGDILFRLESGDYQINLDQTKTHLDTQQKILMRIDAQIVAAHSALDDAQAQKAAASAVATNTQLTLQRITELKNDRYVSQSNVDNAKSAYEQAIANVTRTEAQIAAARANIQVLEAQRHEIESQTKNLELTRDKARRDLDSTILRAPFDGIIGNLTAKKGDFVVNGQRLAALVPINELYIEANYKETQIQNIQSGQTAYISVDAFRKDVFEGTVLSVSPATGAVFSLLPPQNATGNFTKITQRIPIRISIPEHILKSERIKAGMSVIVTIDTRPKTKDKDLVQQD</sequence>
<dbReference type="HOGENOM" id="CLU_018816_15_1_5"/>
<dbReference type="Gene3D" id="2.40.30.170">
    <property type="match status" value="1"/>
</dbReference>
<name>E6YIX4_BARC7</name>
<dbReference type="PANTHER" id="PTHR30386">
    <property type="entry name" value="MEMBRANE FUSION SUBUNIT OF EMRAB-TOLC MULTIDRUG EFFLUX PUMP"/>
    <property type="match status" value="1"/>
</dbReference>
<reference evidence="5 6" key="2">
    <citation type="journal article" date="2011" name="PLoS Genet.">
        <title>Parallel evolution of a type IV secretion system in radiating lineages of the host-restricted bacterial pathogen Bartonella.</title>
        <authorList>
            <person name="Engel P."/>
            <person name="Salzburger W."/>
            <person name="Liesch M."/>
            <person name="Chang C.C."/>
            <person name="Maruyama S."/>
            <person name="Lanz C."/>
            <person name="Calteau A."/>
            <person name="Lajus A."/>
            <person name="Medigue C."/>
            <person name="Schuster S.C."/>
            <person name="Dehio C."/>
        </authorList>
    </citation>
    <scope>NUCLEOTIDE SEQUENCE [LARGE SCALE GENOMIC DNA]</scope>
    <source>
        <strain evidence="6">CIP 104772 / 73</strain>
    </source>
</reference>
<dbReference type="Gene3D" id="2.40.50.100">
    <property type="match status" value="1"/>
</dbReference>
<dbReference type="Proteomes" id="UP000009101">
    <property type="component" value="Chromosome"/>
</dbReference>